<keyword evidence="3" id="KW-1185">Reference proteome</keyword>
<name>A0A8K0UV47_9AGAR</name>
<accession>A0A8K0UV47</accession>
<proteinExistence type="predicted"/>
<feature type="region of interest" description="Disordered" evidence="1">
    <location>
        <begin position="219"/>
        <end position="285"/>
    </location>
</feature>
<dbReference type="Proteomes" id="UP000813824">
    <property type="component" value="Unassembled WGS sequence"/>
</dbReference>
<protein>
    <submittedName>
        <fullName evidence="2">Uncharacterized protein</fullName>
    </submittedName>
</protein>
<dbReference type="AlphaFoldDB" id="A0A8K0UV47"/>
<reference evidence="2" key="1">
    <citation type="journal article" date="2021" name="New Phytol.">
        <title>Evolutionary innovations through gain and loss of genes in the ectomycorrhizal Boletales.</title>
        <authorList>
            <person name="Wu G."/>
            <person name="Miyauchi S."/>
            <person name="Morin E."/>
            <person name="Kuo A."/>
            <person name="Drula E."/>
            <person name="Varga T."/>
            <person name="Kohler A."/>
            <person name="Feng B."/>
            <person name="Cao Y."/>
            <person name="Lipzen A."/>
            <person name="Daum C."/>
            <person name="Hundley H."/>
            <person name="Pangilinan J."/>
            <person name="Johnson J."/>
            <person name="Barry K."/>
            <person name="LaButti K."/>
            <person name="Ng V."/>
            <person name="Ahrendt S."/>
            <person name="Min B."/>
            <person name="Choi I.G."/>
            <person name="Park H."/>
            <person name="Plett J.M."/>
            <person name="Magnuson J."/>
            <person name="Spatafora J.W."/>
            <person name="Nagy L.G."/>
            <person name="Henrissat B."/>
            <person name="Grigoriev I.V."/>
            <person name="Yang Z.L."/>
            <person name="Xu J."/>
            <person name="Martin F.M."/>
        </authorList>
    </citation>
    <scope>NUCLEOTIDE SEQUENCE</scope>
    <source>
        <strain evidence="2">KKN 215</strain>
    </source>
</reference>
<evidence type="ECO:0000256" key="1">
    <source>
        <dbReference type="SAM" id="MobiDB-lite"/>
    </source>
</evidence>
<organism evidence="2 3">
    <name type="scientific">Cristinia sonorae</name>
    <dbReference type="NCBI Taxonomy" id="1940300"/>
    <lineage>
        <taxon>Eukaryota</taxon>
        <taxon>Fungi</taxon>
        <taxon>Dikarya</taxon>
        <taxon>Basidiomycota</taxon>
        <taxon>Agaricomycotina</taxon>
        <taxon>Agaricomycetes</taxon>
        <taxon>Agaricomycetidae</taxon>
        <taxon>Agaricales</taxon>
        <taxon>Pleurotineae</taxon>
        <taxon>Stephanosporaceae</taxon>
        <taxon>Cristinia</taxon>
    </lineage>
</organism>
<evidence type="ECO:0000313" key="3">
    <source>
        <dbReference type="Proteomes" id="UP000813824"/>
    </source>
</evidence>
<dbReference type="EMBL" id="JAEVFJ010000007">
    <property type="protein sequence ID" value="KAH8103286.1"/>
    <property type="molecule type" value="Genomic_DNA"/>
</dbReference>
<gene>
    <name evidence="2" type="ORF">BXZ70DRAFT_905267</name>
</gene>
<comment type="caution">
    <text evidence="2">The sequence shown here is derived from an EMBL/GenBank/DDBJ whole genome shotgun (WGS) entry which is preliminary data.</text>
</comment>
<feature type="compositionally biased region" description="Low complexity" evidence="1">
    <location>
        <begin position="232"/>
        <end position="270"/>
    </location>
</feature>
<sequence>MTKLLTELTSNHAVSFLWVISHTSGESHRSPKRVHQASALSNSVWIKVMAGNLLELSYKPEVSTTRKNSEESFAHSSGSHLANLAKVSFRTMLTSFLSKSYDGPTSANLHNPESTESTDGISLEFSSFTQVVWVYCPLLHTPRNLIHIVAPHGKKTHHSAEMRTGVVEGLSCGDEVGYVFVSRGEWTSDSEKLAWRTITRPIKQLLEILQLEWQEQDAAKPAATTTNGATKPSFRPSSPPSTLSLSSQLGAASGSSSVPQIQQTQMQPPMSAKARGKMRAASTRSEELLANCKPFSISRALEHLKD</sequence>
<evidence type="ECO:0000313" key="2">
    <source>
        <dbReference type="EMBL" id="KAH8103286.1"/>
    </source>
</evidence>